<comment type="similarity">
    <text evidence="2">Belongs to the ODR-4 family.</text>
</comment>
<protein>
    <submittedName>
        <fullName evidence="6">Uncharacterized protein</fullName>
    </submittedName>
</protein>
<gene>
    <name evidence="6" type="ORF">CTOB1V02_LOCUS6459</name>
</gene>
<dbReference type="GO" id="GO:0012505">
    <property type="term" value="C:endomembrane system"/>
    <property type="evidence" value="ECO:0007669"/>
    <property type="project" value="TreeGrafter"/>
</dbReference>
<dbReference type="GO" id="GO:0016020">
    <property type="term" value="C:membrane"/>
    <property type="evidence" value="ECO:0007669"/>
    <property type="project" value="UniProtKB-SubCell"/>
</dbReference>
<dbReference type="AlphaFoldDB" id="A0A7R8ZL14"/>
<dbReference type="GO" id="GO:0008104">
    <property type="term" value="P:intracellular protein localization"/>
    <property type="evidence" value="ECO:0007669"/>
    <property type="project" value="TreeGrafter"/>
</dbReference>
<name>A0A7R8ZL14_9CRUS</name>
<reference evidence="6" key="1">
    <citation type="submission" date="2020-11" db="EMBL/GenBank/DDBJ databases">
        <authorList>
            <person name="Tran Van P."/>
        </authorList>
    </citation>
    <scope>NUCLEOTIDE SEQUENCE</scope>
</reference>
<evidence type="ECO:0000313" key="6">
    <source>
        <dbReference type="EMBL" id="CAD7228578.1"/>
    </source>
</evidence>
<dbReference type="Pfam" id="PF14778">
    <property type="entry name" value="ODR4-like"/>
    <property type="match status" value="1"/>
</dbReference>
<comment type="subcellular location">
    <subcellularLocation>
        <location evidence="1">Membrane</location>
    </subcellularLocation>
</comment>
<dbReference type="PANTHER" id="PTHR33966:SF1">
    <property type="entry name" value="PROTEIN ODR-4 HOMOLOG"/>
    <property type="match status" value="1"/>
</dbReference>
<dbReference type="PANTHER" id="PTHR33966">
    <property type="entry name" value="PROTEIN ODR-4 HOMOLOG"/>
    <property type="match status" value="1"/>
</dbReference>
<accession>A0A7R8ZL14</accession>
<proteinExistence type="inferred from homology"/>
<dbReference type="EMBL" id="OB661601">
    <property type="protein sequence ID" value="CAD7228578.1"/>
    <property type="molecule type" value="Genomic_DNA"/>
</dbReference>
<evidence type="ECO:0000256" key="2">
    <source>
        <dbReference type="ARBA" id="ARBA00010131"/>
    </source>
</evidence>
<evidence type="ECO:0000256" key="5">
    <source>
        <dbReference type="ARBA" id="ARBA00023136"/>
    </source>
</evidence>
<evidence type="ECO:0000256" key="1">
    <source>
        <dbReference type="ARBA" id="ARBA00004370"/>
    </source>
</evidence>
<dbReference type="InterPro" id="IPR029454">
    <property type="entry name" value="ODR-4-like"/>
</dbReference>
<sequence length="490" mass="53643">MAPQVIADSRLSEFFETLDRGFSLGFLIGQQAGNKTHIVHICEFSPIVDDAEDLEPTAEVGAGGRSVSTERETSKASGKRSLHKIRELEEINEGDVSDFAREIWRSCPGGLAIQGIYLMWESHPDFLGHAASMAKLNKLLKKLDIPRRPREFWTVAQIQPQTRKPVVKALDVQASSVSSLDWKWQPSAGTSWVQLRTTIGFDLDLPISDSDINSSYTERFWNAFRTCAEDPLKEAICLIDGELYDEGEKLGDCLASREDTTVYVEVLWMPHVQTEAEANGTAAARMRFTGKLLSLAFVHGRATVGEALQFLKEDILDSLNARWQMHEDSLVIGSERDAPFLNHELPSRIFTPLPTAESNARKQGGGASKATPPPSAPILFGDYLFPGETLEDSVDSLSRVLGLTVSDSELDIGAMREQALSSGLGGGSPSASGSGVFLLSDEDTEVPLTPQNSEGNADKPWLTFAFLALLISIVLAYLSIYTRQPTEGKP</sequence>
<evidence type="ECO:0000256" key="4">
    <source>
        <dbReference type="ARBA" id="ARBA00022989"/>
    </source>
</evidence>
<keyword evidence="5" id="KW-0472">Membrane</keyword>
<dbReference type="OrthoDB" id="21458at2759"/>
<keyword evidence="4" id="KW-1133">Transmembrane helix</keyword>
<evidence type="ECO:0000256" key="3">
    <source>
        <dbReference type="ARBA" id="ARBA00022692"/>
    </source>
</evidence>
<keyword evidence="3" id="KW-0812">Transmembrane</keyword>
<organism evidence="6">
    <name type="scientific">Cyprideis torosa</name>
    <dbReference type="NCBI Taxonomy" id="163714"/>
    <lineage>
        <taxon>Eukaryota</taxon>
        <taxon>Metazoa</taxon>
        <taxon>Ecdysozoa</taxon>
        <taxon>Arthropoda</taxon>
        <taxon>Crustacea</taxon>
        <taxon>Oligostraca</taxon>
        <taxon>Ostracoda</taxon>
        <taxon>Podocopa</taxon>
        <taxon>Podocopida</taxon>
        <taxon>Cytherocopina</taxon>
        <taxon>Cytheroidea</taxon>
        <taxon>Cytherideidae</taxon>
        <taxon>Cyprideis</taxon>
    </lineage>
</organism>